<evidence type="ECO:0000313" key="1">
    <source>
        <dbReference type="EMBL" id="GBN17436.1"/>
    </source>
</evidence>
<sequence length="132" mass="15331">MMLEWQENWEKGVTGRSTFNILIKVSLQISYWKIEDTLFFTSHAPFPSNIRRFNLAPTAYCPCGNLDATPLHDATEFLLTSSFHVTKPIPELEPVWFISVATCRGSRLKIQKMVSHFEENQDLLRINNHTFQ</sequence>
<name>A0A4Y2LV98_ARAVE</name>
<dbReference type="EMBL" id="BGPR01006255">
    <property type="protein sequence ID" value="GBN17436.1"/>
    <property type="molecule type" value="Genomic_DNA"/>
</dbReference>
<accession>A0A4Y2LV98</accession>
<protein>
    <submittedName>
        <fullName evidence="1">Uncharacterized protein</fullName>
    </submittedName>
</protein>
<organism evidence="1 2">
    <name type="scientific">Araneus ventricosus</name>
    <name type="common">Orbweaver spider</name>
    <name type="synonym">Epeira ventricosa</name>
    <dbReference type="NCBI Taxonomy" id="182803"/>
    <lineage>
        <taxon>Eukaryota</taxon>
        <taxon>Metazoa</taxon>
        <taxon>Ecdysozoa</taxon>
        <taxon>Arthropoda</taxon>
        <taxon>Chelicerata</taxon>
        <taxon>Arachnida</taxon>
        <taxon>Araneae</taxon>
        <taxon>Araneomorphae</taxon>
        <taxon>Entelegynae</taxon>
        <taxon>Araneoidea</taxon>
        <taxon>Araneidae</taxon>
        <taxon>Araneus</taxon>
    </lineage>
</organism>
<reference evidence="1 2" key="1">
    <citation type="journal article" date="2019" name="Sci. Rep.">
        <title>Orb-weaving spider Araneus ventricosus genome elucidates the spidroin gene catalogue.</title>
        <authorList>
            <person name="Kono N."/>
            <person name="Nakamura H."/>
            <person name="Ohtoshi R."/>
            <person name="Moran D.A.P."/>
            <person name="Shinohara A."/>
            <person name="Yoshida Y."/>
            <person name="Fujiwara M."/>
            <person name="Mori M."/>
            <person name="Tomita M."/>
            <person name="Arakawa K."/>
        </authorList>
    </citation>
    <scope>NUCLEOTIDE SEQUENCE [LARGE SCALE GENOMIC DNA]</scope>
</reference>
<keyword evidence="2" id="KW-1185">Reference proteome</keyword>
<proteinExistence type="predicted"/>
<dbReference type="Proteomes" id="UP000499080">
    <property type="component" value="Unassembled WGS sequence"/>
</dbReference>
<comment type="caution">
    <text evidence="1">The sequence shown here is derived from an EMBL/GenBank/DDBJ whole genome shotgun (WGS) entry which is preliminary data.</text>
</comment>
<evidence type="ECO:0000313" key="2">
    <source>
        <dbReference type="Proteomes" id="UP000499080"/>
    </source>
</evidence>
<gene>
    <name evidence="1" type="ORF">AVEN_179701_1</name>
</gene>
<dbReference type="AlphaFoldDB" id="A0A4Y2LV98"/>